<dbReference type="SUPFAM" id="SSF55895">
    <property type="entry name" value="Ribonuclease Rh-like"/>
    <property type="match status" value="1"/>
</dbReference>
<protein>
    <submittedName>
        <fullName evidence="4">Ribonuclease T2</fullName>
        <ecNumber evidence="4">4.6.1.19</ecNumber>
    </submittedName>
</protein>
<dbReference type="PROSITE" id="PS00530">
    <property type="entry name" value="RNASE_T2_1"/>
    <property type="match status" value="1"/>
</dbReference>
<comment type="similarity">
    <text evidence="1 2">Belongs to the RNase T2 family.</text>
</comment>
<comment type="caution">
    <text evidence="4">The sequence shown here is derived from an EMBL/GenBank/DDBJ whole genome shotgun (WGS) entry which is preliminary data.</text>
</comment>
<dbReference type="PANTHER" id="PTHR11240:SF22">
    <property type="entry name" value="RIBONUCLEASE T2"/>
    <property type="match status" value="1"/>
</dbReference>
<dbReference type="Proteomes" id="UP001549047">
    <property type="component" value="Unassembled WGS sequence"/>
</dbReference>
<dbReference type="Gene3D" id="3.90.730.10">
    <property type="entry name" value="Ribonuclease T2-like"/>
    <property type="match status" value="1"/>
</dbReference>
<dbReference type="InterPro" id="IPR036430">
    <property type="entry name" value="RNase_T2-like_sf"/>
</dbReference>
<evidence type="ECO:0000313" key="5">
    <source>
        <dbReference type="Proteomes" id="UP001549047"/>
    </source>
</evidence>
<evidence type="ECO:0000256" key="2">
    <source>
        <dbReference type="RuleBase" id="RU004328"/>
    </source>
</evidence>
<dbReference type="PANTHER" id="PTHR11240">
    <property type="entry name" value="RIBONUCLEASE T2"/>
    <property type="match status" value="1"/>
</dbReference>
<evidence type="ECO:0000313" key="4">
    <source>
        <dbReference type="EMBL" id="MET3613059.1"/>
    </source>
</evidence>
<evidence type="ECO:0000256" key="1">
    <source>
        <dbReference type="ARBA" id="ARBA00007469"/>
    </source>
</evidence>
<dbReference type="InterPro" id="IPR039378">
    <property type="entry name" value="RNase_T2_prok"/>
</dbReference>
<organism evidence="4 5">
    <name type="scientific">Rhizobium aquaticum</name>
    <dbReference type="NCBI Taxonomy" id="1549636"/>
    <lineage>
        <taxon>Bacteria</taxon>
        <taxon>Pseudomonadati</taxon>
        <taxon>Pseudomonadota</taxon>
        <taxon>Alphaproteobacteria</taxon>
        <taxon>Hyphomicrobiales</taxon>
        <taxon>Rhizobiaceae</taxon>
        <taxon>Rhizobium/Agrobacterium group</taxon>
        <taxon>Rhizobium</taxon>
    </lineage>
</organism>
<dbReference type="GO" id="GO:0033897">
    <property type="term" value="F:ribonuclease T2 activity"/>
    <property type="evidence" value="ECO:0007669"/>
    <property type="project" value="UniProtKB-EC"/>
</dbReference>
<reference evidence="4 5" key="1">
    <citation type="submission" date="2024-06" db="EMBL/GenBank/DDBJ databases">
        <title>Genomic Encyclopedia of Type Strains, Phase IV (KMG-IV): sequencing the most valuable type-strain genomes for metagenomic binning, comparative biology and taxonomic classification.</title>
        <authorList>
            <person name="Goeker M."/>
        </authorList>
    </citation>
    <scope>NUCLEOTIDE SEQUENCE [LARGE SCALE GENOMIC DNA]</scope>
    <source>
        <strain evidence="4 5">DSM 29780</strain>
    </source>
</reference>
<dbReference type="RefSeq" id="WP_354555557.1">
    <property type="nucleotide sequence ID" value="NZ_JBEPMB010000001.1"/>
</dbReference>
<dbReference type="EMBL" id="JBEPMB010000001">
    <property type="protein sequence ID" value="MET3613059.1"/>
    <property type="molecule type" value="Genomic_DNA"/>
</dbReference>
<evidence type="ECO:0000256" key="3">
    <source>
        <dbReference type="SAM" id="SignalP"/>
    </source>
</evidence>
<proteinExistence type="inferred from homology"/>
<name>A0ABV2IZI2_9HYPH</name>
<dbReference type="InterPro" id="IPR001568">
    <property type="entry name" value="RNase_T2-like"/>
</dbReference>
<dbReference type="EC" id="4.6.1.19" evidence="4"/>
<dbReference type="Pfam" id="PF00445">
    <property type="entry name" value="Ribonuclease_T2"/>
    <property type="match status" value="1"/>
</dbReference>
<dbReference type="InterPro" id="IPR018188">
    <property type="entry name" value="RNase_T2_His_AS_1"/>
</dbReference>
<keyword evidence="3" id="KW-0732">Signal</keyword>
<sequence length="220" mass="24182">MRKTISAALATLLSLAAMAPGPSAIAQERPKQDFDFYVLSLSWSPSWCATHPQGQKTMQCDPSKDFGFIVHGLWPQNESGYPEFCPTRESDRVPDNVGRRYLDIIPSMGLIGHEWRKHGTCSGLKQADYLQTVRNAFNKVTIPPALAKLDQGKSANPGDIEKAFLAANPGMSPKGIAVSCSSKMLEEIRICMTKDLQFRDCTEVDADACPLKSINIPPVR</sequence>
<accession>A0ABV2IZI2</accession>
<keyword evidence="4" id="KW-0456">Lyase</keyword>
<keyword evidence="5" id="KW-1185">Reference proteome</keyword>
<gene>
    <name evidence="4" type="ORF">ABID16_001364</name>
</gene>
<feature type="chain" id="PRO_5046554003" evidence="3">
    <location>
        <begin position="20"/>
        <end position="220"/>
    </location>
</feature>
<dbReference type="CDD" id="cd01062">
    <property type="entry name" value="RNase_T2_prok"/>
    <property type="match status" value="1"/>
</dbReference>
<feature type="signal peptide" evidence="3">
    <location>
        <begin position="1"/>
        <end position="19"/>
    </location>
</feature>